<dbReference type="GO" id="GO:0050661">
    <property type="term" value="F:NADP binding"/>
    <property type="evidence" value="ECO:0007669"/>
    <property type="project" value="InterPro"/>
</dbReference>
<reference evidence="3 4" key="1">
    <citation type="submission" date="2018-02" db="EMBL/GenBank/DDBJ databases">
        <title>Comparative genomes isolates from brazilian mangrove.</title>
        <authorList>
            <person name="Araujo J.E."/>
            <person name="Taketani R.G."/>
            <person name="Silva M.C.P."/>
            <person name="Loureco M.V."/>
            <person name="Andreote F.D."/>
        </authorList>
    </citation>
    <scope>NUCLEOTIDE SEQUENCE [LARGE SCALE GENOMIC DNA]</scope>
    <source>
        <strain evidence="3 4">HEX-2 MGV</strain>
    </source>
</reference>
<dbReference type="InterPro" id="IPR036291">
    <property type="entry name" value="NAD(P)-bd_dom_sf"/>
</dbReference>
<name>A0A2S8F0J2_9BACT</name>
<dbReference type="Pfam" id="PF09130">
    <property type="entry name" value="DUF1932"/>
    <property type="match status" value="1"/>
</dbReference>
<dbReference type="InterPro" id="IPR015814">
    <property type="entry name" value="Pgluconate_DH_NAD-bd_C"/>
</dbReference>
<organism evidence="3 4">
    <name type="scientific">Blastopirellula marina</name>
    <dbReference type="NCBI Taxonomy" id="124"/>
    <lineage>
        <taxon>Bacteria</taxon>
        <taxon>Pseudomonadati</taxon>
        <taxon>Planctomycetota</taxon>
        <taxon>Planctomycetia</taxon>
        <taxon>Pirellulales</taxon>
        <taxon>Pirellulaceae</taxon>
        <taxon>Blastopirellula</taxon>
    </lineage>
</organism>
<dbReference type="Gene3D" id="1.10.1040.10">
    <property type="entry name" value="N-(1-d-carboxylethyl)-l-norvaline Dehydrogenase, domain 2"/>
    <property type="match status" value="1"/>
</dbReference>
<dbReference type="Proteomes" id="UP000240009">
    <property type="component" value="Unassembled WGS sequence"/>
</dbReference>
<evidence type="ECO:0000259" key="1">
    <source>
        <dbReference type="Pfam" id="PF03446"/>
    </source>
</evidence>
<feature type="domain" description="Phosphogluconate dehydrogenase NAD-binding putative C-terminal" evidence="2">
    <location>
        <begin position="176"/>
        <end position="243"/>
    </location>
</feature>
<accession>A0A2S8F0J2</accession>
<evidence type="ECO:0008006" key="5">
    <source>
        <dbReference type="Google" id="ProtNLM"/>
    </source>
</evidence>
<proteinExistence type="predicted"/>
<dbReference type="AlphaFoldDB" id="A0A2S8F0J2"/>
<feature type="domain" description="6-phosphogluconate dehydrogenase NADP-binding" evidence="1">
    <location>
        <begin position="1"/>
        <end position="137"/>
    </location>
</feature>
<dbReference type="InterPro" id="IPR008927">
    <property type="entry name" value="6-PGluconate_DH-like_C_sf"/>
</dbReference>
<dbReference type="InterPro" id="IPR013328">
    <property type="entry name" value="6PGD_dom2"/>
</dbReference>
<protein>
    <recommendedName>
        <fullName evidence="5">NAD(P)-dependent oxidoreductase</fullName>
    </recommendedName>
</protein>
<dbReference type="Gene3D" id="3.40.50.720">
    <property type="entry name" value="NAD(P)-binding Rossmann-like Domain"/>
    <property type="match status" value="1"/>
</dbReference>
<dbReference type="SUPFAM" id="SSF48179">
    <property type="entry name" value="6-phosphogluconate dehydrogenase C-terminal domain-like"/>
    <property type="match status" value="1"/>
</dbReference>
<evidence type="ECO:0000313" key="4">
    <source>
        <dbReference type="Proteomes" id="UP000240009"/>
    </source>
</evidence>
<evidence type="ECO:0000259" key="2">
    <source>
        <dbReference type="Pfam" id="PF09130"/>
    </source>
</evidence>
<dbReference type="SUPFAM" id="SSF51735">
    <property type="entry name" value="NAD(P)-binding Rossmann-fold domains"/>
    <property type="match status" value="1"/>
</dbReference>
<dbReference type="EMBL" id="PUIA01000074">
    <property type="protein sequence ID" value="PQO25692.1"/>
    <property type="molecule type" value="Genomic_DNA"/>
</dbReference>
<evidence type="ECO:0000313" key="3">
    <source>
        <dbReference type="EMBL" id="PQO25692.1"/>
    </source>
</evidence>
<sequence>MGSALAGIFRQNGCRVVTSVHSRSDRTKQLVAEAKIETLPTLQDVVGQSSILISTTPPQYAADLAMEVVGMTPQAGTLYIDANSIAPKTTQTIQHLVNSAGMPMADMAIRGLAGQLRQRGAIYLSGQQVSRVEPLLSPIETEYLGDEVGSASLLKMLMGGLSKGIATLVMELGVGADRAGILDRFLQGLGRYYPDVLSAMDSVLPTYPLHAGRRAHELQEVIACLADWGVESQVVAGGSRLLESYSHTELEKSSVQLNAATVHENLRALAHQSSFLSSSTG</sequence>
<comment type="caution">
    <text evidence="3">The sequence shown here is derived from an EMBL/GenBank/DDBJ whole genome shotgun (WGS) entry which is preliminary data.</text>
</comment>
<dbReference type="InterPro" id="IPR006115">
    <property type="entry name" value="6PGDH_NADP-bd"/>
</dbReference>
<dbReference type="Pfam" id="PF03446">
    <property type="entry name" value="NAD_binding_2"/>
    <property type="match status" value="1"/>
</dbReference>
<gene>
    <name evidence="3" type="ORF">C5Y96_23015</name>
</gene>